<reference evidence="6" key="1">
    <citation type="submission" date="2015-07" db="EMBL/GenBank/DDBJ databases">
        <authorList>
            <person name="Rodrigo-Torres Lidia"/>
            <person name="Arahal R.David."/>
        </authorList>
    </citation>
    <scope>NUCLEOTIDE SEQUENCE [LARGE SCALE GENOMIC DNA]</scope>
    <source>
        <strain evidence="6">CECT 5112</strain>
    </source>
</reference>
<evidence type="ECO:0000259" key="4">
    <source>
        <dbReference type="Pfam" id="PF12740"/>
    </source>
</evidence>
<evidence type="ECO:0000313" key="5">
    <source>
        <dbReference type="EMBL" id="CTQ75815.1"/>
    </source>
</evidence>
<dbReference type="InterPro" id="IPR029058">
    <property type="entry name" value="AB_hydrolase_fold"/>
</dbReference>
<keyword evidence="2" id="KW-0442">Lipid degradation</keyword>
<feature type="domain" description="PET hydrolase/cutinase-like" evidence="4">
    <location>
        <begin position="118"/>
        <end position="225"/>
    </location>
</feature>
<name>A0A0M7AL05_9HYPH</name>
<keyword evidence="3" id="KW-0443">Lipid metabolism</keyword>
<dbReference type="GO" id="GO:0003847">
    <property type="term" value="F:1-alkyl-2-acetylglycerophosphocholine esterase activity"/>
    <property type="evidence" value="ECO:0007669"/>
    <property type="project" value="TreeGrafter"/>
</dbReference>
<evidence type="ECO:0000256" key="1">
    <source>
        <dbReference type="ARBA" id="ARBA00022801"/>
    </source>
</evidence>
<dbReference type="Pfam" id="PF12740">
    <property type="entry name" value="PETase"/>
    <property type="match status" value="1"/>
</dbReference>
<evidence type="ECO:0000256" key="3">
    <source>
        <dbReference type="ARBA" id="ARBA00023098"/>
    </source>
</evidence>
<dbReference type="Proteomes" id="UP000053235">
    <property type="component" value="Unassembled WGS sequence"/>
</dbReference>
<protein>
    <submittedName>
        <fullName evidence="5">Putative dienelactone hydrolase</fullName>
    </submittedName>
</protein>
<dbReference type="AlphaFoldDB" id="A0A0M7AL05"/>
<proteinExistence type="predicted"/>
<accession>A0A0M7AL05</accession>
<dbReference type="SUPFAM" id="SSF53474">
    <property type="entry name" value="alpha/beta-Hydrolases"/>
    <property type="match status" value="1"/>
</dbReference>
<dbReference type="GO" id="GO:0016042">
    <property type="term" value="P:lipid catabolic process"/>
    <property type="evidence" value="ECO:0007669"/>
    <property type="project" value="UniProtKB-KW"/>
</dbReference>
<dbReference type="EMBL" id="CXWD01000023">
    <property type="protein sequence ID" value="CTQ75815.1"/>
    <property type="molecule type" value="Genomic_DNA"/>
</dbReference>
<organism evidence="5 6">
    <name type="scientific">Roseibium alexandrii</name>
    <dbReference type="NCBI Taxonomy" id="388408"/>
    <lineage>
        <taxon>Bacteria</taxon>
        <taxon>Pseudomonadati</taxon>
        <taxon>Pseudomonadota</taxon>
        <taxon>Alphaproteobacteria</taxon>
        <taxon>Hyphomicrobiales</taxon>
        <taxon>Stappiaceae</taxon>
        <taxon>Roseibium</taxon>
    </lineage>
</organism>
<dbReference type="PANTHER" id="PTHR10272">
    <property type="entry name" value="PLATELET-ACTIVATING FACTOR ACETYLHYDROLASE"/>
    <property type="match status" value="1"/>
</dbReference>
<dbReference type="STRING" id="388408.LAX5112_04370"/>
<sequence>MPRFSPKSLLVAATLTSLVSAEAMSENRIDLVRPDAPELAAHGEHGVGRMTLQLTNPNQYDIVRIAADETPERYDRPLTVEIFYPAEAHVAPEPMRVILRDGQREADIHGLSKPDATPAKASAPYPLVLISHGYPGNRFLMSHLAENLATKGYVAVSIDHTDSMYHDKAAFGSTLVNRPLDQMFVLNEMDRLSKDDNSPLAGLIDTSRTGLIGYSMGGYGAIISAGGGVTDKSIGYEWGAPDGLLGMHKAGSADHETLIDPRLKAIVAIGPWGRNRDFWDAEGLSGVRVPALYVAGSVDDVSQYETGIRKIWEESSGTDRHLLTFISANHNAAAPMPAPMESYPFSDELGWAPFEHYADAVWDTVRMNNITQHFATAFMDLHLKNDTDKAAYLNLIETAEDGVFARNDDGKVKPEHTYWRGFPDRSAKGLMFETRSKGE</sequence>
<keyword evidence="6" id="KW-1185">Reference proteome</keyword>
<dbReference type="InterPro" id="IPR041127">
    <property type="entry name" value="PET_hydrolase/cutinase-like"/>
</dbReference>
<evidence type="ECO:0000256" key="2">
    <source>
        <dbReference type="ARBA" id="ARBA00022963"/>
    </source>
</evidence>
<keyword evidence="1 5" id="KW-0378">Hydrolase</keyword>
<gene>
    <name evidence="5" type="ORF">LAX5112_04370</name>
</gene>
<dbReference type="PANTHER" id="PTHR10272:SF0">
    <property type="entry name" value="PLATELET-ACTIVATING FACTOR ACETYLHYDROLASE"/>
    <property type="match status" value="1"/>
</dbReference>
<evidence type="ECO:0000313" key="6">
    <source>
        <dbReference type="Proteomes" id="UP000053235"/>
    </source>
</evidence>
<dbReference type="Gene3D" id="3.40.50.1820">
    <property type="entry name" value="alpha/beta hydrolase"/>
    <property type="match status" value="1"/>
</dbReference>